<dbReference type="InterPro" id="IPR004529">
    <property type="entry name" value="Phe-tRNA-synth_IIc_asu"/>
</dbReference>
<dbReference type="Pfam" id="PF02912">
    <property type="entry name" value="Phe_tRNA-synt_N"/>
    <property type="match status" value="1"/>
</dbReference>
<keyword evidence="9 13" id="KW-0460">Magnesium</keyword>
<dbReference type="SUPFAM" id="SSF55681">
    <property type="entry name" value="Class II aaRS and biotin synthetases"/>
    <property type="match status" value="1"/>
</dbReference>
<dbReference type="GO" id="GO:0005737">
    <property type="term" value="C:cytoplasm"/>
    <property type="evidence" value="ECO:0007669"/>
    <property type="project" value="UniProtKB-SubCell"/>
</dbReference>
<feature type="binding site" evidence="13">
    <location>
        <position position="256"/>
    </location>
    <ligand>
        <name>Mg(2+)</name>
        <dbReference type="ChEBI" id="CHEBI:18420"/>
        <note>shared with beta subunit</note>
    </ligand>
</feature>
<dbReference type="InterPro" id="IPR022911">
    <property type="entry name" value="Phe_tRNA_ligase_alpha1_bac"/>
</dbReference>
<keyword evidence="8 13" id="KW-0067">ATP-binding</keyword>
<dbReference type="InterPro" id="IPR006195">
    <property type="entry name" value="aa-tRNA-synth_II"/>
</dbReference>
<dbReference type="HAMAP" id="MF_00281">
    <property type="entry name" value="Phe_tRNA_synth_alpha1"/>
    <property type="match status" value="1"/>
</dbReference>
<comment type="cofactor">
    <cofactor evidence="13">
        <name>Mg(2+)</name>
        <dbReference type="ChEBI" id="CHEBI:18420"/>
    </cofactor>
    <text evidence="13">Binds 2 magnesium ions per tetramer.</text>
</comment>
<keyword evidence="11 13" id="KW-0030">Aminoacyl-tRNA synthetase</keyword>
<dbReference type="AlphaFoldDB" id="A0AA86I726"/>
<dbReference type="Gene3D" id="3.30.930.10">
    <property type="entry name" value="Bira Bifunctional Protein, Domain 2"/>
    <property type="match status" value="1"/>
</dbReference>
<evidence type="ECO:0000256" key="11">
    <source>
        <dbReference type="ARBA" id="ARBA00023146"/>
    </source>
</evidence>
<dbReference type="GO" id="GO:0016740">
    <property type="term" value="F:transferase activity"/>
    <property type="evidence" value="ECO:0007669"/>
    <property type="project" value="UniProtKB-ARBA"/>
</dbReference>
<gene>
    <name evidence="13" type="primary">pheS</name>
    <name evidence="16" type="ORF">CIB87_22150</name>
</gene>
<keyword evidence="10 13" id="KW-0648">Protein biosynthesis</keyword>
<evidence type="ECO:0000256" key="4">
    <source>
        <dbReference type="ARBA" id="ARBA00022490"/>
    </source>
</evidence>
<dbReference type="GO" id="GO:0000287">
    <property type="term" value="F:magnesium ion binding"/>
    <property type="evidence" value="ECO:0007669"/>
    <property type="project" value="UniProtKB-UniRule"/>
</dbReference>
<evidence type="ECO:0000256" key="7">
    <source>
        <dbReference type="ARBA" id="ARBA00022741"/>
    </source>
</evidence>
<evidence type="ECO:0000256" key="2">
    <source>
        <dbReference type="ARBA" id="ARBA00010207"/>
    </source>
</evidence>
<proteinExistence type="inferred from homology"/>
<evidence type="ECO:0000256" key="6">
    <source>
        <dbReference type="ARBA" id="ARBA00022723"/>
    </source>
</evidence>
<name>A0AA86I726_PRIMG</name>
<dbReference type="SUPFAM" id="SSF46589">
    <property type="entry name" value="tRNA-binding arm"/>
    <property type="match status" value="1"/>
</dbReference>
<protein>
    <recommendedName>
        <fullName evidence="13">Phenylalanine--tRNA ligase alpha subunit</fullName>
        <ecNumber evidence="13">6.1.1.20</ecNumber>
    </recommendedName>
    <alternativeName>
        <fullName evidence="13">Phenylalanyl-tRNA synthetase alpha subunit</fullName>
        <shortName evidence="13">PheRS</shortName>
    </alternativeName>
</protein>
<dbReference type="InterPro" id="IPR010978">
    <property type="entry name" value="tRNA-bd_arm"/>
</dbReference>
<evidence type="ECO:0000256" key="13">
    <source>
        <dbReference type="HAMAP-Rule" id="MF_00281"/>
    </source>
</evidence>
<dbReference type="NCBIfam" id="TIGR00468">
    <property type="entry name" value="pheS"/>
    <property type="match status" value="1"/>
</dbReference>
<evidence type="ECO:0000256" key="14">
    <source>
        <dbReference type="SAM" id="Coils"/>
    </source>
</evidence>
<dbReference type="GO" id="GO:0004826">
    <property type="term" value="F:phenylalanine-tRNA ligase activity"/>
    <property type="evidence" value="ECO:0007669"/>
    <property type="project" value="UniProtKB-UniRule"/>
</dbReference>
<dbReference type="GO" id="GO:0000049">
    <property type="term" value="F:tRNA binding"/>
    <property type="evidence" value="ECO:0007669"/>
    <property type="project" value="InterPro"/>
</dbReference>
<evidence type="ECO:0000256" key="10">
    <source>
        <dbReference type="ARBA" id="ARBA00022917"/>
    </source>
</evidence>
<keyword evidence="6 13" id="KW-0479">Metal-binding</keyword>
<dbReference type="EC" id="6.1.1.20" evidence="13"/>
<evidence type="ECO:0000256" key="5">
    <source>
        <dbReference type="ARBA" id="ARBA00022598"/>
    </source>
</evidence>
<evidence type="ECO:0000256" key="12">
    <source>
        <dbReference type="ARBA" id="ARBA00049255"/>
    </source>
</evidence>
<evidence type="ECO:0000259" key="15">
    <source>
        <dbReference type="PROSITE" id="PS50862"/>
    </source>
</evidence>
<keyword evidence="7 13" id="KW-0547">Nucleotide-binding</keyword>
<evidence type="ECO:0000313" key="17">
    <source>
        <dbReference type="Proteomes" id="UP000253834"/>
    </source>
</evidence>
<comment type="catalytic activity">
    <reaction evidence="12 13">
        <text>tRNA(Phe) + L-phenylalanine + ATP = L-phenylalanyl-tRNA(Phe) + AMP + diphosphate + H(+)</text>
        <dbReference type="Rhea" id="RHEA:19413"/>
        <dbReference type="Rhea" id="RHEA-COMP:9668"/>
        <dbReference type="Rhea" id="RHEA-COMP:9699"/>
        <dbReference type="ChEBI" id="CHEBI:15378"/>
        <dbReference type="ChEBI" id="CHEBI:30616"/>
        <dbReference type="ChEBI" id="CHEBI:33019"/>
        <dbReference type="ChEBI" id="CHEBI:58095"/>
        <dbReference type="ChEBI" id="CHEBI:78442"/>
        <dbReference type="ChEBI" id="CHEBI:78531"/>
        <dbReference type="ChEBI" id="CHEBI:456215"/>
        <dbReference type="EC" id="6.1.1.20"/>
    </reaction>
</comment>
<evidence type="ECO:0000313" key="16">
    <source>
        <dbReference type="EMBL" id="AXI31615.1"/>
    </source>
</evidence>
<dbReference type="InterPro" id="IPR004188">
    <property type="entry name" value="Phe-tRNA_ligase_II_N"/>
</dbReference>
<dbReference type="Proteomes" id="UP000253834">
    <property type="component" value="Chromosome"/>
</dbReference>
<dbReference type="GO" id="GO:0140096">
    <property type="term" value="F:catalytic activity, acting on a protein"/>
    <property type="evidence" value="ECO:0007669"/>
    <property type="project" value="UniProtKB-ARBA"/>
</dbReference>
<feature type="coiled-coil region" evidence="14">
    <location>
        <begin position="65"/>
        <end position="92"/>
    </location>
</feature>
<dbReference type="RefSeq" id="WP_071270365.1">
    <property type="nucleotide sequence ID" value="NZ_CP022674.1"/>
</dbReference>
<dbReference type="FunFam" id="3.30.930.10:FF:000003">
    <property type="entry name" value="Phenylalanine--tRNA ligase alpha subunit"/>
    <property type="match status" value="1"/>
</dbReference>
<dbReference type="InterPro" id="IPR002319">
    <property type="entry name" value="Phenylalanyl-tRNA_Synthase"/>
</dbReference>
<accession>A0AA86I726</accession>
<reference evidence="16 17" key="1">
    <citation type="submission" date="2017-07" db="EMBL/GenBank/DDBJ databases">
        <title>Isolation and development of strain Bacillus megaterium SR7 for enhanced growth and metabolite production under supercritical carbon dioxide.</title>
        <authorList>
            <person name="Freedman A.J.E."/>
            <person name="Peet K.C."/>
            <person name="Boock J.T."/>
            <person name="Penn K."/>
            <person name="Prather K.L.J."/>
            <person name="Thompson J.R."/>
        </authorList>
    </citation>
    <scope>NUCLEOTIDE SEQUENCE [LARGE SCALE GENOMIC DNA]</scope>
    <source>
        <strain evidence="16 17">SR7</strain>
    </source>
</reference>
<comment type="subunit">
    <text evidence="3 13">Tetramer of two alpha and two beta subunits.</text>
</comment>
<keyword evidence="5 13" id="KW-0436">Ligase</keyword>
<dbReference type="CDD" id="cd00496">
    <property type="entry name" value="PheRS_alpha_core"/>
    <property type="match status" value="1"/>
</dbReference>
<keyword evidence="4 13" id="KW-0963">Cytoplasm</keyword>
<dbReference type="PANTHER" id="PTHR11538">
    <property type="entry name" value="PHENYLALANYL-TRNA SYNTHETASE"/>
    <property type="match status" value="1"/>
</dbReference>
<dbReference type="EMBL" id="CP022674">
    <property type="protein sequence ID" value="AXI31615.1"/>
    <property type="molecule type" value="Genomic_DNA"/>
</dbReference>
<evidence type="ECO:0000256" key="9">
    <source>
        <dbReference type="ARBA" id="ARBA00022842"/>
    </source>
</evidence>
<evidence type="ECO:0000256" key="8">
    <source>
        <dbReference type="ARBA" id="ARBA00022840"/>
    </source>
</evidence>
<dbReference type="GO" id="GO:0005524">
    <property type="term" value="F:ATP binding"/>
    <property type="evidence" value="ECO:0007669"/>
    <property type="project" value="UniProtKB-UniRule"/>
</dbReference>
<evidence type="ECO:0000256" key="1">
    <source>
        <dbReference type="ARBA" id="ARBA00004496"/>
    </source>
</evidence>
<organism evidence="16 17">
    <name type="scientific">Priestia megaterium</name>
    <name type="common">Bacillus megaterium</name>
    <dbReference type="NCBI Taxonomy" id="1404"/>
    <lineage>
        <taxon>Bacteria</taxon>
        <taxon>Bacillati</taxon>
        <taxon>Bacillota</taxon>
        <taxon>Bacilli</taxon>
        <taxon>Bacillales</taxon>
        <taxon>Bacillaceae</taxon>
        <taxon>Priestia</taxon>
    </lineage>
</organism>
<dbReference type="PANTHER" id="PTHR11538:SF41">
    <property type="entry name" value="PHENYLALANINE--TRNA LIGASE, MITOCHONDRIAL"/>
    <property type="match status" value="1"/>
</dbReference>
<evidence type="ECO:0000256" key="3">
    <source>
        <dbReference type="ARBA" id="ARBA00011209"/>
    </source>
</evidence>
<comment type="similarity">
    <text evidence="2 13">Belongs to the class-II aminoacyl-tRNA synthetase family. Phe-tRNA synthetase alpha subunit type 1 subfamily.</text>
</comment>
<sequence length="344" mass="38467">MKERLQELQQEAIAKVEAASALKELNDVRVAYLGKKGPITEVLRGMGKLSAEERPVMGALANEVREAIASKIEEKQTALEAAEVERKLASETIDVTLPGRPVKTGTHHPLTSVVEEVEDLFLGMGYEVAEGPEVEQDYYNFEALNLPKGHPARDMQDTFYITEETLLRTHTSTVQARVMNKNEGKGPVKIICPGKVYRRDDDDATHSHQFMQIEGLVVDENIRMSDLKGTLEVFVKKMFGADREIRLRPSFFPFTEPSVEVDVSCAKCGGKGCNVCKQTGWIEILGAGMVHPNVLEMAGYDSTKYRGFAFGIGVERIAMLKHGVDDIRHFYTNDVRFLDQFKQV</sequence>
<dbReference type="PROSITE" id="PS50862">
    <property type="entry name" value="AA_TRNA_LIGASE_II"/>
    <property type="match status" value="1"/>
</dbReference>
<feature type="domain" description="Aminoacyl-transfer RNA synthetases class-II family profile" evidence="15">
    <location>
        <begin position="111"/>
        <end position="320"/>
    </location>
</feature>
<keyword evidence="14" id="KW-0175">Coiled coil</keyword>
<dbReference type="GO" id="GO:0006432">
    <property type="term" value="P:phenylalanyl-tRNA aminoacylation"/>
    <property type="evidence" value="ECO:0007669"/>
    <property type="project" value="UniProtKB-UniRule"/>
</dbReference>
<dbReference type="InterPro" id="IPR045864">
    <property type="entry name" value="aa-tRNA-synth_II/BPL/LPL"/>
</dbReference>
<dbReference type="Pfam" id="PF01409">
    <property type="entry name" value="tRNA-synt_2d"/>
    <property type="match status" value="1"/>
</dbReference>
<comment type="subcellular location">
    <subcellularLocation>
        <location evidence="1 13">Cytoplasm</location>
    </subcellularLocation>
</comment>